<dbReference type="KEGG" id="ntg:NSCAC_1612"/>
<feature type="domain" description="CNNM transmembrane" evidence="12">
    <location>
        <begin position="1"/>
        <end position="203"/>
    </location>
</feature>
<evidence type="ECO:0000256" key="4">
    <source>
        <dbReference type="ARBA" id="ARBA00022737"/>
    </source>
</evidence>
<sequence>MNLTVFVIFFLLITINALYVAAEFAIVGVRRSQIIHLAEKGTQLAKELLPVVNNPEYLDRYIAASQVGITLSSLILGAYSQATVGRDFTDLLIKFSIDPLVAQSVSAITILILLTGLQVVVGELLPKSLALQYPVQLALYTYIPMRWSLKTYGAFITLLNNSGVILLRFLGLKYLRQQHIHSSKEIDLLITESREAGLFKLHEQQRLHQALSLSQKTAKQLMIHRRFVATIDEQTPPDQLCQLVTQSPFSSLPVHSSESDNVIGLIYIKDIAAHYIAHQELPTVHRVMRPAVNVLDKITGDRLLTIMRQQSVRKLIVIDEYGVMQGLVTLDDILITLTKGTRRKSKEKYTQPEYLPNGWIRLPGTLGIEEMMLWVGISWSSSQANTVAGHIISILERIPKPNERIIVEGVEVEIEALEGPVIQSILVKVLPLSEKKKT</sequence>
<dbReference type="AlphaFoldDB" id="A0A7G1QBX4"/>
<dbReference type="InterPro" id="IPR000644">
    <property type="entry name" value="CBS_dom"/>
</dbReference>
<feature type="domain" description="CBS" evidence="11">
    <location>
        <begin position="222"/>
        <end position="283"/>
    </location>
</feature>
<dbReference type="SUPFAM" id="SSF56176">
    <property type="entry name" value="FAD-binding/transporter-associated domain-like"/>
    <property type="match status" value="1"/>
</dbReference>
<evidence type="ECO:0000256" key="1">
    <source>
        <dbReference type="ARBA" id="ARBA00004651"/>
    </source>
</evidence>
<evidence type="ECO:0000256" key="8">
    <source>
        <dbReference type="PROSITE-ProRule" id="PRU00703"/>
    </source>
</evidence>
<dbReference type="Gene3D" id="3.30.465.10">
    <property type="match status" value="1"/>
</dbReference>
<comment type="subcellular location">
    <subcellularLocation>
        <location evidence="1">Cell membrane</location>
        <topology evidence="1">Multi-pass membrane protein</topology>
    </subcellularLocation>
</comment>
<evidence type="ECO:0000256" key="2">
    <source>
        <dbReference type="ARBA" id="ARBA00022475"/>
    </source>
</evidence>
<dbReference type="Gene3D" id="3.10.580.10">
    <property type="entry name" value="CBS-domain"/>
    <property type="match status" value="1"/>
</dbReference>
<evidence type="ECO:0000313" key="13">
    <source>
        <dbReference type="EMBL" id="CAB1277322.1"/>
    </source>
</evidence>
<keyword evidence="6 8" id="KW-0129">CBS domain</keyword>
<dbReference type="Pfam" id="PF00571">
    <property type="entry name" value="CBS"/>
    <property type="match status" value="2"/>
</dbReference>
<dbReference type="RefSeq" id="WP_197744270.1">
    <property type="nucleotide sequence ID" value="NZ_LR778175.1"/>
</dbReference>
<gene>
    <name evidence="13" type="ORF">NSCAC_1612</name>
</gene>
<dbReference type="CDD" id="cd04590">
    <property type="entry name" value="CBS_pair_CorC_HlyC_assoc"/>
    <property type="match status" value="1"/>
</dbReference>
<dbReference type="InterPro" id="IPR002550">
    <property type="entry name" value="CNNM"/>
</dbReference>
<keyword evidence="7 9" id="KW-0472">Membrane</keyword>
<dbReference type="InterPro" id="IPR044751">
    <property type="entry name" value="Ion_transp-like_CBS"/>
</dbReference>
<dbReference type="Pfam" id="PF01595">
    <property type="entry name" value="CNNM"/>
    <property type="match status" value="1"/>
</dbReference>
<evidence type="ECO:0000313" key="14">
    <source>
        <dbReference type="Proteomes" id="UP000516072"/>
    </source>
</evidence>
<feature type="transmembrane region" description="Helical" evidence="10">
    <location>
        <begin position="100"/>
        <end position="121"/>
    </location>
</feature>
<proteinExistence type="predicted"/>
<feature type="domain" description="CBS" evidence="11">
    <location>
        <begin position="287"/>
        <end position="345"/>
    </location>
</feature>
<evidence type="ECO:0000259" key="11">
    <source>
        <dbReference type="PROSITE" id="PS51371"/>
    </source>
</evidence>
<name>A0A7G1QBX4_9GAMM</name>
<keyword evidence="14" id="KW-1185">Reference proteome</keyword>
<dbReference type="PANTHER" id="PTHR43099">
    <property type="entry name" value="UPF0053 PROTEIN YRKA"/>
    <property type="match status" value="1"/>
</dbReference>
<dbReference type="PANTHER" id="PTHR43099:SF4">
    <property type="entry name" value="INTEGRAL MEMBRANE PROTEIN"/>
    <property type="match status" value="1"/>
</dbReference>
<dbReference type="PROSITE" id="PS51371">
    <property type="entry name" value="CBS"/>
    <property type="match status" value="2"/>
</dbReference>
<dbReference type="EMBL" id="LR778175">
    <property type="protein sequence ID" value="CAB1277322.1"/>
    <property type="molecule type" value="Genomic_DNA"/>
</dbReference>
<evidence type="ECO:0000256" key="6">
    <source>
        <dbReference type="ARBA" id="ARBA00023122"/>
    </source>
</evidence>
<reference evidence="13 14" key="1">
    <citation type="submission" date="2020-03" db="EMBL/GenBank/DDBJ databases">
        <authorList>
            <person name="Picone N."/>
        </authorList>
    </citation>
    <scope>NUCLEOTIDE SEQUENCE [LARGE SCALE GENOMIC DNA]</scope>
    <source>
        <strain evidence="13">NSCAC1</strain>
    </source>
</reference>
<accession>A0A7G1QBX4</accession>
<dbReference type="Proteomes" id="UP000516072">
    <property type="component" value="Chromosome"/>
</dbReference>
<dbReference type="SUPFAM" id="SSF54631">
    <property type="entry name" value="CBS-domain pair"/>
    <property type="match status" value="1"/>
</dbReference>
<organism evidence="13 14">
    <name type="scientific">Candidatus Nitrosacidococcus tergens</name>
    <dbReference type="NCBI Taxonomy" id="553981"/>
    <lineage>
        <taxon>Bacteria</taxon>
        <taxon>Pseudomonadati</taxon>
        <taxon>Pseudomonadota</taxon>
        <taxon>Gammaproteobacteria</taxon>
        <taxon>Chromatiales</taxon>
        <taxon>Chromatiaceae</taxon>
        <taxon>Candidatus Nitrosacidococcus</taxon>
    </lineage>
</organism>
<keyword evidence="3 9" id="KW-0812">Transmembrane</keyword>
<dbReference type="InterPro" id="IPR005170">
    <property type="entry name" value="Transptr-assoc_dom"/>
</dbReference>
<evidence type="ECO:0000256" key="10">
    <source>
        <dbReference type="SAM" id="Phobius"/>
    </source>
</evidence>
<dbReference type="InterPro" id="IPR051676">
    <property type="entry name" value="UPF0053_domain"/>
</dbReference>
<dbReference type="Gene3D" id="3.90.1280.20">
    <property type="match status" value="1"/>
</dbReference>
<dbReference type="GO" id="GO:0050660">
    <property type="term" value="F:flavin adenine dinucleotide binding"/>
    <property type="evidence" value="ECO:0007669"/>
    <property type="project" value="InterPro"/>
</dbReference>
<keyword evidence="2" id="KW-1003">Cell membrane</keyword>
<keyword evidence="4" id="KW-0677">Repeat</keyword>
<dbReference type="Pfam" id="PF03471">
    <property type="entry name" value="CorC_HlyC"/>
    <property type="match status" value="1"/>
</dbReference>
<dbReference type="InterPro" id="IPR016169">
    <property type="entry name" value="FAD-bd_PCMH_sub2"/>
</dbReference>
<dbReference type="SMART" id="SM01091">
    <property type="entry name" value="CorC_HlyC"/>
    <property type="match status" value="1"/>
</dbReference>
<evidence type="ECO:0000256" key="7">
    <source>
        <dbReference type="ARBA" id="ARBA00023136"/>
    </source>
</evidence>
<keyword evidence="5 9" id="KW-1133">Transmembrane helix</keyword>
<protein>
    <submittedName>
        <fullName evidence="13">Uncharacterized protein</fullName>
    </submittedName>
</protein>
<feature type="transmembrane region" description="Helical" evidence="10">
    <location>
        <begin position="61"/>
        <end position="79"/>
    </location>
</feature>
<evidence type="ECO:0000259" key="12">
    <source>
        <dbReference type="PROSITE" id="PS51846"/>
    </source>
</evidence>
<dbReference type="InterPro" id="IPR046342">
    <property type="entry name" value="CBS_dom_sf"/>
</dbReference>
<evidence type="ECO:0000256" key="3">
    <source>
        <dbReference type="ARBA" id="ARBA00022692"/>
    </source>
</evidence>
<dbReference type="PROSITE" id="PS51846">
    <property type="entry name" value="CNNM"/>
    <property type="match status" value="1"/>
</dbReference>
<evidence type="ECO:0000256" key="9">
    <source>
        <dbReference type="PROSITE-ProRule" id="PRU01193"/>
    </source>
</evidence>
<dbReference type="GO" id="GO:0005886">
    <property type="term" value="C:plasma membrane"/>
    <property type="evidence" value="ECO:0007669"/>
    <property type="project" value="UniProtKB-SubCell"/>
</dbReference>
<dbReference type="InterPro" id="IPR036318">
    <property type="entry name" value="FAD-bd_PCMH-like_sf"/>
</dbReference>
<evidence type="ECO:0000256" key="5">
    <source>
        <dbReference type="ARBA" id="ARBA00022989"/>
    </source>
</evidence>
<dbReference type="SMART" id="SM00116">
    <property type="entry name" value="CBS"/>
    <property type="match status" value="2"/>
</dbReference>